<dbReference type="RefSeq" id="WP_248634072.1">
    <property type="nucleotide sequence ID" value="NZ_JALPTH010000011.1"/>
</dbReference>
<comment type="caution">
    <text evidence="1">The sequence shown here is derived from an EMBL/GenBank/DDBJ whole genome shotgun (WGS) entry which is preliminary data.</text>
</comment>
<dbReference type="Proteomes" id="UP001522868">
    <property type="component" value="Unassembled WGS sequence"/>
</dbReference>
<evidence type="ECO:0000313" key="1">
    <source>
        <dbReference type="EMBL" id="MCK8678426.1"/>
    </source>
</evidence>
<dbReference type="InterPro" id="IPR016888">
    <property type="entry name" value="UCP028498"/>
</dbReference>
<evidence type="ECO:0000313" key="2">
    <source>
        <dbReference type="Proteomes" id="UP001522868"/>
    </source>
</evidence>
<name>A0ABT0IAS3_9ACTN</name>
<sequence length="130" mass="14649">MDMDLDSVWERMEIVLWVRQGAGGWSARTVWVVAVGVEAYVRSAFGRRSAWYRRILRDAETEVEVEVAGVRGSVTLRAVDDPELVRRVSCAYRVKYGLSWPGPVESMNAYEAAATTMRLVDLREVAQLPA</sequence>
<gene>
    <name evidence="1" type="ORF">M1O15_13670</name>
</gene>
<protein>
    <submittedName>
        <fullName evidence="1">DUF2255 family protein</fullName>
    </submittedName>
</protein>
<proteinExistence type="predicted"/>
<reference evidence="1 2" key="1">
    <citation type="submission" date="2022-04" db="EMBL/GenBank/DDBJ databases">
        <title>Streptomyces sp. nov. LCR6-01 isolated from Lichen of Dirinaria sp.</title>
        <authorList>
            <person name="Kanchanasin P."/>
            <person name="Tanasupawat S."/>
            <person name="Phongsopitanun W."/>
        </authorList>
    </citation>
    <scope>NUCLEOTIDE SEQUENCE [LARGE SCALE GENOMIC DNA]</scope>
    <source>
        <strain evidence="1 2">LCR6-01</strain>
    </source>
</reference>
<accession>A0ABT0IAS3</accession>
<organism evidence="1 2">
    <name type="scientific">Streptomyces lichenis</name>
    <dbReference type="NCBI Taxonomy" id="2306967"/>
    <lineage>
        <taxon>Bacteria</taxon>
        <taxon>Bacillati</taxon>
        <taxon>Actinomycetota</taxon>
        <taxon>Actinomycetes</taxon>
        <taxon>Kitasatosporales</taxon>
        <taxon>Streptomycetaceae</taxon>
        <taxon>Streptomyces</taxon>
    </lineage>
</organism>
<dbReference type="Pfam" id="PF10012">
    <property type="entry name" value="DUF2255"/>
    <property type="match status" value="1"/>
</dbReference>
<dbReference type="EMBL" id="JALPTH010000011">
    <property type="protein sequence ID" value="MCK8678426.1"/>
    <property type="molecule type" value="Genomic_DNA"/>
</dbReference>
<keyword evidence="2" id="KW-1185">Reference proteome</keyword>